<dbReference type="Proteomes" id="UP000215214">
    <property type="component" value="Chromosome TJEJU"/>
</dbReference>
<evidence type="ECO:0000313" key="1">
    <source>
        <dbReference type="EMBL" id="SNR16529.1"/>
    </source>
</evidence>
<dbReference type="Pfam" id="PF10758">
    <property type="entry name" value="DUF2586"/>
    <property type="match status" value="1"/>
</dbReference>
<sequence>MNGLPKVKINVNNDGLGQVAQTEDGVSAMILTGVSVVDGAQIGKSFQVFSLDEAEAAGITADDNPYAYKHVKQFYEEAGNGTQLWLMLVADTVSMEDMVSADQDFAKKLLDDAKGAVRLIAVSRESSGTVTLANGVDEDVDNAVTKAQTLIKGYASKYKEASVIIDGKDFNGTVGDLKDYTESDKEFVSILLANTDGGKNAAVGLLLGRLAKDPVMRNPGRVKSGSLPATKGYFTNEQAIEELENAWDNIHDKGYIFLRSFVGRSGYFFNDAPTCTNGNDDLNNITRVRTIYKARRVAYDVFVNEILDEIPLEANGKIAPALIKSWEGLVDNAINLTMTQNGEISAVRTSIDPAQDVLATNEVKVSLDILPVGYAKYITVELGFTTSLS</sequence>
<dbReference type="KEGG" id="tje:TJEJU_2857"/>
<dbReference type="OrthoDB" id="1041499at2"/>
<keyword evidence="2" id="KW-1185">Reference proteome</keyword>
<dbReference type="EMBL" id="LT899436">
    <property type="protein sequence ID" value="SNR16529.1"/>
    <property type="molecule type" value="Genomic_DNA"/>
</dbReference>
<accession>A0A238UBI4</accession>
<evidence type="ECO:0008006" key="3">
    <source>
        <dbReference type="Google" id="ProtNLM"/>
    </source>
</evidence>
<reference evidence="1 2" key="1">
    <citation type="submission" date="2017-07" db="EMBL/GenBank/DDBJ databases">
        <authorList>
            <person name="Sun Z.S."/>
            <person name="Albrecht U."/>
            <person name="Echele G."/>
            <person name="Lee C.C."/>
        </authorList>
    </citation>
    <scope>NUCLEOTIDE SEQUENCE [LARGE SCALE GENOMIC DNA]</scope>
    <source>
        <strain evidence="2">type strain: KCTC 22618</strain>
    </source>
</reference>
<evidence type="ECO:0000313" key="2">
    <source>
        <dbReference type="Proteomes" id="UP000215214"/>
    </source>
</evidence>
<protein>
    <recommendedName>
        <fullName evidence="3">Tail sheath protein</fullName>
    </recommendedName>
</protein>
<gene>
    <name evidence="1" type="ORF">TJEJU_2857</name>
</gene>
<dbReference type="AlphaFoldDB" id="A0A238UBI4"/>
<dbReference type="RefSeq" id="WP_095073145.1">
    <property type="nucleotide sequence ID" value="NZ_LT899436.1"/>
</dbReference>
<proteinExistence type="predicted"/>
<name>A0A238UBI4_9FLAO</name>
<organism evidence="1 2">
    <name type="scientific">Tenacibaculum jejuense</name>
    <dbReference type="NCBI Taxonomy" id="584609"/>
    <lineage>
        <taxon>Bacteria</taxon>
        <taxon>Pseudomonadati</taxon>
        <taxon>Bacteroidota</taxon>
        <taxon>Flavobacteriia</taxon>
        <taxon>Flavobacteriales</taxon>
        <taxon>Flavobacteriaceae</taxon>
        <taxon>Tenacibaculum</taxon>
    </lineage>
</organism>
<dbReference type="InterPro" id="IPR019694">
    <property type="entry name" value="Phage_HP1_Orf23"/>
</dbReference>